<dbReference type="STRING" id="470826.SAMN04488027_10395"/>
<keyword evidence="1" id="KW-0472">Membrane</keyword>
<proteinExistence type="predicted"/>
<feature type="transmembrane region" description="Helical" evidence="1">
    <location>
        <begin position="32"/>
        <end position="49"/>
    </location>
</feature>
<accession>A0A1G7V5A7</accession>
<dbReference type="OrthoDB" id="1448061at2"/>
<protein>
    <submittedName>
        <fullName evidence="2">Uncharacterized protein</fullName>
    </submittedName>
</protein>
<dbReference type="EMBL" id="FNCW01000003">
    <property type="protein sequence ID" value="SDG55065.1"/>
    <property type="molecule type" value="Genomic_DNA"/>
</dbReference>
<evidence type="ECO:0000313" key="2">
    <source>
        <dbReference type="EMBL" id="SDG55065.1"/>
    </source>
</evidence>
<organism evidence="2 3">
    <name type="scientific">Psychroflexus sediminis</name>
    <dbReference type="NCBI Taxonomy" id="470826"/>
    <lineage>
        <taxon>Bacteria</taxon>
        <taxon>Pseudomonadati</taxon>
        <taxon>Bacteroidota</taxon>
        <taxon>Flavobacteriia</taxon>
        <taxon>Flavobacteriales</taxon>
        <taxon>Flavobacteriaceae</taxon>
        <taxon>Psychroflexus</taxon>
    </lineage>
</organism>
<reference evidence="2 3" key="1">
    <citation type="submission" date="2016-10" db="EMBL/GenBank/DDBJ databases">
        <authorList>
            <person name="de Groot N.N."/>
        </authorList>
    </citation>
    <scope>NUCLEOTIDE SEQUENCE [LARGE SCALE GENOMIC DNA]</scope>
    <source>
        <strain evidence="2 3">DSM 19803</strain>
    </source>
</reference>
<keyword evidence="3" id="KW-1185">Reference proteome</keyword>
<evidence type="ECO:0000313" key="3">
    <source>
        <dbReference type="Proteomes" id="UP000199296"/>
    </source>
</evidence>
<keyword evidence="1" id="KW-1133">Transmembrane helix</keyword>
<feature type="transmembrane region" description="Helical" evidence="1">
    <location>
        <begin position="7"/>
        <end position="26"/>
    </location>
</feature>
<keyword evidence="1" id="KW-0812">Transmembrane</keyword>
<dbReference type="RefSeq" id="WP_093365689.1">
    <property type="nucleotide sequence ID" value="NZ_FNCW01000003.1"/>
</dbReference>
<evidence type="ECO:0000256" key="1">
    <source>
        <dbReference type="SAM" id="Phobius"/>
    </source>
</evidence>
<dbReference type="Proteomes" id="UP000199296">
    <property type="component" value="Unassembled WGS sequence"/>
</dbReference>
<sequence length="69" mass="7835">MIDTKKQALYTVFIVIGSLLIIYDLTGENENVYLKVGGLLLLMIGLYNSTKQWAKDNPKDDQDTPEDEQ</sequence>
<name>A0A1G7V5A7_9FLAO</name>
<gene>
    <name evidence="2" type="ORF">SAMN04488027_10395</name>
</gene>
<dbReference type="AlphaFoldDB" id="A0A1G7V5A7"/>